<comment type="caution">
    <text evidence="2">The sequence shown here is derived from an EMBL/GenBank/DDBJ whole genome shotgun (WGS) entry which is preliminary data.</text>
</comment>
<dbReference type="Proteomes" id="UP000034430">
    <property type="component" value="Unassembled WGS sequence"/>
</dbReference>
<keyword evidence="1" id="KW-1133">Transmembrane helix</keyword>
<feature type="transmembrane region" description="Helical" evidence="1">
    <location>
        <begin position="6"/>
        <end position="24"/>
    </location>
</feature>
<name>A0A0G0HTX5_9BACT</name>
<evidence type="ECO:0000313" key="2">
    <source>
        <dbReference type="EMBL" id="KKQ45712.1"/>
    </source>
</evidence>
<evidence type="ECO:0000313" key="3">
    <source>
        <dbReference type="Proteomes" id="UP000034430"/>
    </source>
</evidence>
<reference evidence="2 3" key="1">
    <citation type="journal article" date="2015" name="Nature">
        <title>rRNA introns, odd ribosomes, and small enigmatic genomes across a large radiation of phyla.</title>
        <authorList>
            <person name="Brown C.T."/>
            <person name="Hug L.A."/>
            <person name="Thomas B.C."/>
            <person name="Sharon I."/>
            <person name="Castelle C.J."/>
            <person name="Singh A."/>
            <person name="Wilkins M.J."/>
            <person name="Williams K.H."/>
            <person name="Banfield J.F."/>
        </authorList>
    </citation>
    <scope>NUCLEOTIDE SEQUENCE [LARGE SCALE GENOMIC DNA]</scope>
</reference>
<organism evidence="2 3">
    <name type="scientific">Candidatus Yanofskybacteria bacterium GW2011_GWC2_37_9</name>
    <dbReference type="NCBI Taxonomy" id="1619028"/>
    <lineage>
        <taxon>Bacteria</taxon>
        <taxon>Candidatus Yanofskyibacteriota</taxon>
    </lineage>
</organism>
<dbReference type="AlphaFoldDB" id="A0A0G0HTX5"/>
<keyword evidence="1" id="KW-0812">Transmembrane</keyword>
<keyword evidence="1" id="KW-0472">Membrane</keyword>
<evidence type="ECO:0000256" key="1">
    <source>
        <dbReference type="SAM" id="Phobius"/>
    </source>
</evidence>
<protein>
    <submittedName>
        <fullName evidence="2">Uncharacterized protein</fullName>
    </submittedName>
</protein>
<feature type="transmembrane region" description="Helical" evidence="1">
    <location>
        <begin position="36"/>
        <end position="59"/>
    </location>
</feature>
<accession>A0A0G0HTX5</accession>
<gene>
    <name evidence="2" type="ORF">US65_C0050G0003</name>
</gene>
<proteinExistence type="predicted"/>
<dbReference type="EMBL" id="LBTU01000050">
    <property type="protein sequence ID" value="KKQ45712.1"/>
    <property type="molecule type" value="Genomic_DNA"/>
</dbReference>
<sequence length="63" mass="7960">MFEFIFKIWYMMVVLPFLIFLEGNKMFSNFLKKKNIYLHWDVFHSFLFILIILYIILWVKGYR</sequence>